<evidence type="ECO:0000313" key="1">
    <source>
        <dbReference type="EMBL" id="KAG2195671.1"/>
    </source>
</evidence>
<dbReference type="AlphaFoldDB" id="A0A8H7QNC0"/>
<evidence type="ECO:0000313" key="2">
    <source>
        <dbReference type="Proteomes" id="UP000603453"/>
    </source>
</evidence>
<dbReference type="EMBL" id="JAEPRD010000165">
    <property type="protein sequence ID" value="KAG2195671.1"/>
    <property type="molecule type" value="Genomic_DNA"/>
</dbReference>
<sequence length="109" mass="12705">MKVIRPTDPQSAQTLVYWCISYLPETSGNYKQHVFPLKRYATFKDLSQRIFYETGSEIWNRYSYPRGTDTHHNNVVINSNESMELAINFMGDNAFDSNRGILVFVDASW</sequence>
<name>A0A8H7QNC0_9FUNG</name>
<protein>
    <submittedName>
        <fullName evidence="1">Uncharacterized protein</fullName>
    </submittedName>
</protein>
<reference evidence="1" key="1">
    <citation type="submission" date="2020-12" db="EMBL/GenBank/DDBJ databases">
        <title>Metabolic potential, ecology and presence of endohyphal bacteria is reflected in genomic diversity of Mucoromycotina.</title>
        <authorList>
            <person name="Muszewska A."/>
            <person name="Okrasinska A."/>
            <person name="Steczkiewicz K."/>
            <person name="Drgas O."/>
            <person name="Orlowska M."/>
            <person name="Perlinska-Lenart U."/>
            <person name="Aleksandrzak-Piekarczyk T."/>
            <person name="Szatraj K."/>
            <person name="Zielenkiewicz U."/>
            <person name="Pilsyk S."/>
            <person name="Malc E."/>
            <person name="Mieczkowski P."/>
            <person name="Kruszewska J.S."/>
            <person name="Biernat P."/>
            <person name="Pawlowska J."/>
        </authorList>
    </citation>
    <scope>NUCLEOTIDE SEQUENCE</scope>
    <source>
        <strain evidence="1">WA0000017839</strain>
    </source>
</reference>
<gene>
    <name evidence="1" type="ORF">INT47_002910</name>
</gene>
<organism evidence="1 2">
    <name type="scientific">Mucor saturninus</name>
    <dbReference type="NCBI Taxonomy" id="64648"/>
    <lineage>
        <taxon>Eukaryota</taxon>
        <taxon>Fungi</taxon>
        <taxon>Fungi incertae sedis</taxon>
        <taxon>Mucoromycota</taxon>
        <taxon>Mucoromycotina</taxon>
        <taxon>Mucoromycetes</taxon>
        <taxon>Mucorales</taxon>
        <taxon>Mucorineae</taxon>
        <taxon>Mucoraceae</taxon>
        <taxon>Mucor</taxon>
    </lineage>
</organism>
<comment type="caution">
    <text evidence="1">The sequence shown here is derived from an EMBL/GenBank/DDBJ whole genome shotgun (WGS) entry which is preliminary data.</text>
</comment>
<proteinExistence type="predicted"/>
<keyword evidence="2" id="KW-1185">Reference proteome</keyword>
<accession>A0A8H7QNC0</accession>
<dbReference type="Proteomes" id="UP000603453">
    <property type="component" value="Unassembled WGS sequence"/>
</dbReference>